<keyword evidence="3" id="KW-1185">Reference proteome</keyword>
<gene>
    <name evidence="2" type="ORF">Ato02nite_062010</name>
</gene>
<evidence type="ECO:0000313" key="3">
    <source>
        <dbReference type="Proteomes" id="UP000677082"/>
    </source>
</evidence>
<reference evidence="2 3" key="1">
    <citation type="submission" date="2021-03" db="EMBL/GenBank/DDBJ databases">
        <title>Whole genome shotgun sequence of Actinoplanes toevensis NBRC 105298.</title>
        <authorList>
            <person name="Komaki H."/>
            <person name="Tamura T."/>
        </authorList>
    </citation>
    <scope>NUCLEOTIDE SEQUENCE [LARGE SCALE GENOMIC DNA]</scope>
    <source>
        <strain evidence="2 3">NBRC 105298</strain>
    </source>
</reference>
<accession>A0A919TFD0</accession>
<dbReference type="AlphaFoldDB" id="A0A919TFD0"/>
<name>A0A919TFD0_9ACTN</name>
<protein>
    <submittedName>
        <fullName evidence="2">Uncharacterized protein</fullName>
    </submittedName>
</protein>
<evidence type="ECO:0000256" key="1">
    <source>
        <dbReference type="SAM" id="MobiDB-lite"/>
    </source>
</evidence>
<comment type="caution">
    <text evidence="2">The sequence shown here is derived from an EMBL/GenBank/DDBJ whole genome shotgun (WGS) entry which is preliminary data.</text>
</comment>
<organism evidence="2 3">
    <name type="scientific">Paractinoplanes toevensis</name>
    <dbReference type="NCBI Taxonomy" id="571911"/>
    <lineage>
        <taxon>Bacteria</taxon>
        <taxon>Bacillati</taxon>
        <taxon>Actinomycetota</taxon>
        <taxon>Actinomycetes</taxon>
        <taxon>Micromonosporales</taxon>
        <taxon>Micromonosporaceae</taxon>
        <taxon>Paractinoplanes</taxon>
    </lineage>
</organism>
<dbReference type="EMBL" id="BOQN01000081">
    <property type="protein sequence ID" value="GIM94408.1"/>
    <property type="molecule type" value="Genomic_DNA"/>
</dbReference>
<dbReference type="Proteomes" id="UP000677082">
    <property type="component" value="Unassembled WGS sequence"/>
</dbReference>
<proteinExistence type="predicted"/>
<sequence>MWAKCTVSLRNFDSSAITWADTVAPPPEPRKHVVPARQRDPSDLSSVYQTGTLITPTPTMSELTAHEKAHMRTVGGLFCQGGVANRPGVLVRSCMFYARGTITTLGGVPWPLDRPEINA</sequence>
<feature type="region of interest" description="Disordered" evidence="1">
    <location>
        <begin position="28"/>
        <end position="51"/>
    </location>
</feature>
<evidence type="ECO:0000313" key="2">
    <source>
        <dbReference type="EMBL" id="GIM94408.1"/>
    </source>
</evidence>